<name>Q4UG61_THEAN</name>
<dbReference type="Gene3D" id="3.30.450.50">
    <property type="entry name" value="Longin domain"/>
    <property type="match status" value="1"/>
</dbReference>
<accession>Q4UG61</accession>
<dbReference type="AlphaFoldDB" id="Q4UG61"/>
<reference evidence="1 2" key="1">
    <citation type="journal article" date="2005" name="Science">
        <title>Genome of the host-cell transforming parasite Theileria annulata compared with T. parva.</title>
        <authorList>
            <person name="Pain A."/>
            <person name="Renauld H."/>
            <person name="Berriman M."/>
            <person name="Murphy L."/>
            <person name="Yeats C.A."/>
            <person name="Weir W."/>
            <person name="Kerhornou A."/>
            <person name="Aslett M."/>
            <person name="Bishop R."/>
            <person name="Bouchier C."/>
            <person name="Cochet M."/>
            <person name="Coulson R.M.R."/>
            <person name="Cronin A."/>
            <person name="de Villiers E.P."/>
            <person name="Fraser A."/>
            <person name="Fosker N."/>
            <person name="Gardner M."/>
            <person name="Goble A."/>
            <person name="Griffiths-Jones S."/>
            <person name="Harris D.E."/>
            <person name="Katzer F."/>
            <person name="Larke N."/>
            <person name="Lord A."/>
            <person name="Maser P."/>
            <person name="McKellar S."/>
            <person name="Mooney P."/>
            <person name="Morton F."/>
            <person name="Nene V."/>
            <person name="O'Neil S."/>
            <person name="Price C."/>
            <person name="Quail M.A."/>
            <person name="Rabbinowitsch E."/>
            <person name="Rawlings N.D."/>
            <person name="Rutter S."/>
            <person name="Saunders D."/>
            <person name="Seeger K."/>
            <person name="Shah T."/>
            <person name="Squares R."/>
            <person name="Squares S."/>
            <person name="Tivey A."/>
            <person name="Walker A.R."/>
            <person name="Woodward J."/>
            <person name="Dobbelaere D.A.E."/>
            <person name="Langsley G."/>
            <person name="Rajandream M.A."/>
            <person name="McKeever D."/>
            <person name="Shiels B."/>
            <person name="Tait A."/>
            <person name="Barrell B.G."/>
            <person name="Hall N."/>
        </authorList>
    </citation>
    <scope>NUCLEOTIDE SEQUENCE [LARGE SCALE GENOMIC DNA]</scope>
    <source>
        <strain evidence="2">Ankara</strain>
    </source>
</reference>
<dbReference type="InParanoid" id="Q4UG61"/>
<evidence type="ECO:0000313" key="1">
    <source>
        <dbReference type="EMBL" id="CAI73928.1"/>
    </source>
</evidence>
<dbReference type="RefSeq" id="XP_954605.1">
    <property type="nucleotide sequence ID" value="XM_949512.1"/>
</dbReference>
<sequence>MEIQYDNLIYMAFVNIEQAREVVSYPTNIPIVYEKIISFTKEKVLESLRESKTDVSEILVEEASLFFLSDDDNKIGAYLLTLGENYPRRFANSLLKDLINVVLSSGYDHDSTTSDLQYLVEDKLKEIFHKYDSVVEKDQVTLVRVKTELAKENIRDSLIQVMETAANVELLKKTSENLKVKSQQAFETSKKANKHFGKYKKVVCFLIYFVIYQY</sequence>
<dbReference type="Proteomes" id="UP000001950">
    <property type="component" value="Chromosome 1"/>
</dbReference>
<protein>
    <recommendedName>
        <fullName evidence="3">V-SNARE coiled-coil homology domain-containing protein</fullName>
    </recommendedName>
</protein>
<evidence type="ECO:0008006" key="3">
    <source>
        <dbReference type="Google" id="ProtNLM"/>
    </source>
</evidence>
<dbReference type="VEuPathDB" id="PiroplasmaDB:TA20080"/>
<organism evidence="1 2">
    <name type="scientific">Theileria annulata</name>
    <dbReference type="NCBI Taxonomy" id="5874"/>
    <lineage>
        <taxon>Eukaryota</taxon>
        <taxon>Sar</taxon>
        <taxon>Alveolata</taxon>
        <taxon>Apicomplexa</taxon>
        <taxon>Aconoidasida</taxon>
        <taxon>Piroplasmida</taxon>
        <taxon>Theileriidae</taxon>
        <taxon>Theileria</taxon>
    </lineage>
</organism>
<dbReference type="GeneID" id="3864461"/>
<keyword evidence="2" id="KW-1185">Reference proteome</keyword>
<dbReference type="OMA" id="YMAFVNI"/>
<evidence type="ECO:0000313" key="2">
    <source>
        <dbReference type="Proteomes" id="UP000001950"/>
    </source>
</evidence>
<gene>
    <name evidence="1" type="ORF">TA20080</name>
</gene>
<dbReference type="OrthoDB" id="366261at2759"/>
<proteinExistence type="predicted"/>
<dbReference type="EMBL" id="CR940347">
    <property type="protein sequence ID" value="CAI73928.1"/>
    <property type="molecule type" value="Genomic_DNA"/>
</dbReference>
<dbReference type="eggNOG" id="ENOG502TN20">
    <property type="taxonomic scope" value="Eukaryota"/>
</dbReference>
<dbReference type="KEGG" id="tan:TA20080"/>